<dbReference type="Gene3D" id="1.10.510.10">
    <property type="entry name" value="Transferase(Phosphotransferase) domain 1"/>
    <property type="match status" value="1"/>
</dbReference>
<dbReference type="GO" id="GO:0046872">
    <property type="term" value="F:metal ion binding"/>
    <property type="evidence" value="ECO:0007669"/>
    <property type="project" value="UniProtKB-KW"/>
</dbReference>
<keyword evidence="4 11" id="KW-0547">Nucleotide-binding</keyword>
<comment type="similarity">
    <text evidence="9">Belongs to the protein kinase superfamily. Ser/Thr protein kinase family. GCN2 subfamily.</text>
</comment>
<feature type="compositionally biased region" description="Basic residues" evidence="13">
    <location>
        <begin position="9"/>
        <end position="25"/>
    </location>
</feature>
<feature type="region of interest" description="Disordered" evidence="13">
    <location>
        <begin position="64"/>
        <end position="83"/>
    </location>
</feature>
<evidence type="ECO:0000256" key="2">
    <source>
        <dbReference type="ARBA" id="ARBA00022679"/>
    </source>
</evidence>
<dbReference type="PROSITE" id="PS00107">
    <property type="entry name" value="PROTEIN_KINASE_ATP"/>
    <property type="match status" value="1"/>
</dbReference>
<dbReference type="PANTHER" id="PTHR11042">
    <property type="entry name" value="EUKARYOTIC TRANSLATION INITIATION FACTOR 2-ALPHA KINASE EIF2-ALPHA KINASE -RELATED"/>
    <property type="match status" value="1"/>
</dbReference>
<organism evidence="15 16">
    <name type="scientific">Colocasia esculenta</name>
    <name type="common">Wild taro</name>
    <name type="synonym">Arum esculentum</name>
    <dbReference type="NCBI Taxonomy" id="4460"/>
    <lineage>
        <taxon>Eukaryota</taxon>
        <taxon>Viridiplantae</taxon>
        <taxon>Streptophyta</taxon>
        <taxon>Embryophyta</taxon>
        <taxon>Tracheophyta</taxon>
        <taxon>Spermatophyta</taxon>
        <taxon>Magnoliopsida</taxon>
        <taxon>Liliopsida</taxon>
        <taxon>Araceae</taxon>
        <taxon>Aroideae</taxon>
        <taxon>Colocasieae</taxon>
        <taxon>Colocasia</taxon>
    </lineage>
</organism>
<reference evidence="15" key="1">
    <citation type="submission" date="2017-07" db="EMBL/GenBank/DDBJ databases">
        <title>Taro Niue Genome Assembly and Annotation.</title>
        <authorList>
            <person name="Atibalentja N."/>
            <person name="Keating K."/>
            <person name="Fields C.J."/>
        </authorList>
    </citation>
    <scope>NUCLEOTIDE SEQUENCE</scope>
    <source>
        <strain evidence="15">Niue_2</strain>
        <tissue evidence="15">Leaf</tissue>
    </source>
</reference>
<evidence type="ECO:0000259" key="14">
    <source>
        <dbReference type="PROSITE" id="PS50011"/>
    </source>
</evidence>
<evidence type="ECO:0000256" key="1">
    <source>
        <dbReference type="ARBA" id="ARBA00011903"/>
    </source>
</evidence>
<evidence type="ECO:0000256" key="9">
    <source>
        <dbReference type="ARBA" id="ARBA00037982"/>
    </source>
</evidence>
<dbReference type="OrthoDB" id="5337378at2759"/>
<evidence type="ECO:0000256" key="11">
    <source>
        <dbReference type="PROSITE-ProRule" id="PRU10141"/>
    </source>
</evidence>
<keyword evidence="2" id="KW-0808">Transferase</keyword>
<dbReference type="GO" id="GO:0005524">
    <property type="term" value="F:ATP binding"/>
    <property type="evidence" value="ECO:0007669"/>
    <property type="project" value="UniProtKB-UniRule"/>
</dbReference>
<dbReference type="GO" id="GO:0004715">
    <property type="term" value="F:non-membrane spanning protein tyrosine kinase activity"/>
    <property type="evidence" value="ECO:0007669"/>
    <property type="project" value="UniProtKB-EC"/>
</dbReference>
<evidence type="ECO:0000256" key="3">
    <source>
        <dbReference type="ARBA" id="ARBA00022723"/>
    </source>
</evidence>
<evidence type="ECO:0000256" key="7">
    <source>
        <dbReference type="ARBA" id="ARBA00022842"/>
    </source>
</evidence>
<accession>A0A843ULQ6</accession>
<evidence type="ECO:0000256" key="6">
    <source>
        <dbReference type="ARBA" id="ARBA00022840"/>
    </source>
</evidence>
<dbReference type="GO" id="GO:0005737">
    <property type="term" value="C:cytoplasm"/>
    <property type="evidence" value="ECO:0007669"/>
    <property type="project" value="TreeGrafter"/>
</dbReference>
<feature type="compositionally biased region" description="Low complexity" evidence="13">
    <location>
        <begin position="26"/>
        <end position="35"/>
    </location>
</feature>
<evidence type="ECO:0000256" key="13">
    <source>
        <dbReference type="SAM" id="MobiDB-lite"/>
    </source>
</evidence>
<gene>
    <name evidence="15" type="ORF">Taro_015288</name>
</gene>
<feature type="domain" description="Protein kinase" evidence="14">
    <location>
        <begin position="243"/>
        <end position="486"/>
    </location>
</feature>
<evidence type="ECO:0000313" key="15">
    <source>
        <dbReference type="EMBL" id="MQL82804.1"/>
    </source>
</evidence>
<dbReference type="InterPro" id="IPR008271">
    <property type="entry name" value="Ser/Thr_kinase_AS"/>
</dbReference>
<feature type="compositionally biased region" description="Acidic residues" evidence="13">
    <location>
        <begin position="68"/>
        <end position="82"/>
    </location>
</feature>
<dbReference type="GO" id="GO:0004674">
    <property type="term" value="F:protein serine/threonine kinase activity"/>
    <property type="evidence" value="ECO:0007669"/>
    <property type="project" value="UniProtKB-KW"/>
</dbReference>
<dbReference type="SUPFAM" id="SSF56112">
    <property type="entry name" value="Protein kinase-like (PK-like)"/>
    <property type="match status" value="1"/>
</dbReference>
<dbReference type="EC" id="2.7.10.2" evidence="1"/>
<dbReference type="FunFam" id="3.30.200.20:FF:000356">
    <property type="entry name" value="WEE protein kinase"/>
    <property type="match status" value="1"/>
</dbReference>
<keyword evidence="12" id="KW-0723">Serine/threonine-protein kinase</keyword>
<keyword evidence="3" id="KW-0479">Metal-binding</keyword>
<evidence type="ECO:0000256" key="10">
    <source>
        <dbReference type="ARBA" id="ARBA00067836"/>
    </source>
</evidence>
<dbReference type="InterPro" id="IPR000719">
    <property type="entry name" value="Prot_kinase_dom"/>
</dbReference>
<dbReference type="GO" id="GO:0005634">
    <property type="term" value="C:nucleus"/>
    <property type="evidence" value="ECO:0007669"/>
    <property type="project" value="TreeGrafter"/>
</dbReference>
<dbReference type="FunFam" id="1.10.510.10:FF:000531">
    <property type="entry name" value="Wee1-like protein kinase"/>
    <property type="match status" value="1"/>
</dbReference>
<feature type="region of interest" description="Disordered" evidence="13">
    <location>
        <begin position="1"/>
        <end position="41"/>
    </location>
</feature>
<keyword evidence="5" id="KW-0418">Kinase</keyword>
<feature type="binding site" evidence="11">
    <location>
        <position position="272"/>
    </location>
    <ligand>
        <name>ATP</name>
        <dbReference type="ChEBI" id="CHEBI:30616"/>
    </ligand>
</feature>
<protein>
    <recommendedName>
        <fullName evidence="10">Wee1-like protein kinase</fullName>
        <ecNumber evidence="1">2.7.10.2</ecNumber>
    </recommendedName>
</protein>
<evidence type="ECO:0000256" key="12">
    <source>
        <dbReference type="RuleBase" id="RU000304"/>
    </source>
</evidence>
<dbReference type="Pfam" id="PF00069">
    <property type="entry name" value="Pkinase"/>
    <property type="match status" value="1"/>
</dbReference>
<proteinExistence type="inferred from homology"/>
<evidence type="ECO:0000313" key="16">
    <source>
        <dbReference type="Proteomes" id="UP000652761"/>
    </source>
</evidence>
<dbReference type="Proteomes" id="UP000652761">
    <property type="component" value="Unassembled WGS sequence"/>
</dbReference>
<dbReference type="InterPro" id="IPR050339">
    <property type="entry name" value="CC_SR_Kinase"/>
</dbReference>
<sequence>MRSLAIRPPMRKRKTPGRSAARKGTRGAAAAATETAARHPHLKQASLLALRLNPSAAAPSRFVRRLEGEDEVEDPDEGEGDDKDCILSQDFFCTPDYITPEGPQIFNNFEMNKENITCPKSPEKSTNPKIKRHRQEVSLADSLCPNLSGPQWTADLKMESSDRDEFSIGKSPAAAPHKKRGYVSRSAVALRCRVMPPPCIKNPYSKDTELEELGIFGDRKTKAPGYFSPVVGQDGLSRYHTDYHEIEQIGCGNFSRVFKVLKRIDGCMYAVKQSIRQLRQDMDRRRALMEVQALAALGPHENIVGYYSSWFENEQLYIQMELCDCCLCINKSQISNVEEILQVLYQVVKALQFMHERGIAHLDVKPDNIYVKNGVYKLGDFGCATRLDRSLPVEEGDSRYMPQEILNDKFEALDKVDIFSLGAATYELVRGLPLPESGPQFASLREGKIPLLPGCSMQFQSLLKAMMDPNPVKRPSAKEITENSIFERIKGT</sequence>
<comment type="caution">
    <text evidence="15">The sequence shown here is derived from an EMBL/GenBank/DDBJ whole genome shotgun (WGS) entry which is preliminary data.</text>
</comment>
<dbReference type="PROSITE" id="PS00108">
    <property type="entry name" value="PROTEIN_KINASE_ST"/>
    <property type="match status" value="1"/>
</dbReference>
<name>A0A843ULQ6_COLES</name>
<dbReference type="EMBL" id="NMUH01000655">
    <property type="protein sequence ID" value="MQL82804.1"/>
    <property type="molecule type" value="Genomic_DNA"/>
</dbReference>
<dbReference type="PANTHER" id="PTHR11042:SF185">
    <property type="entry name" value="WEE1-LIKE PROTEIN KINASE"/>
    <property type="match status" value="1"/>
</dbReference>
<evidence type="ECO:0000256" key="8">
    <source>
        <dbReference type="ARBA" id="ARBA00023137"/>
    </source>
</evidence>
<dbReference type="PROSITE" id="PS50011">
    <property type="entry name" value="PROTEIN_KINASE_DOM"/>
    <property type="match status" value="1"/>
</dbReference>
<evidence type="ECO:0000256" key="5">
    <source>
        <dbReference type="ARBA" id="ARBA00022777"/>
    </source>
</evidence>
<keyword evidence="6 11" id="KW-0067">ATP-binding</keyword>
<dbReference type="SMART" id="SM00220">
    <property type="entry name" value="S_TKc"/>
    <property type="match status" value="1"/>
</dbReference>
<keyword evidence="16" id="KW-1185">Reference proteome</keyword>
<dbReference type="InterPro" id="IPR011009">
    <property type="entry name" value="Kinase-like_dom_sf"/>
</dbReference>
<dbReference type="InterPro" id="IPR017441">
    <property type="entry name" value="Protein_kinase_ATP_BS"/>
</dbReference>
<keyword evidence="8" id="KW-0829">Tyrosine-protein kinase</keyword>
<dbReference type="AlphaFoldDB" id="A0A843ULQ6"/>
<evidence type="ECO:0000256" key="4">
    <source>
        <dbReference type="ARBA" id="ARBA00022741"/>
    </source>
</evidence>
<dbReference type="Gene3D" id="3.30.200.20">
    <property type="entry name" value="Phosphorylase Kinase, domain 1"/>
    <property type="match status" value="1"/>
</dbReference>
<keyword evidence="7" id="KW-0460">Magnesium</keyword>